<evidence type="ECO:0000313" key="1">
    <source>
        <dbReference type="EMBL" id="EYU41132.1"/>
    </source>
</evidence>
<gene>
    <name evidence="1" type="ORF">MIMGU_mgv1a0120502mg</name>
</gene>
<dbReference type="Proteomes" id="UP000030748">
    <property type="component" value="Unassembled WGS sequence"/>
</dbReference>
<sequence length="25" mass="2737">MENSHSNAHHISAVIFDLDGTLLNT</sequence>
<proteinExistence type="predicted"/>
<dbReference type="eggNOG" id="KOG2914">
    <property type="taxonomic scope" value="Eukaryota"/>
</dbReference>
<keyword evidence="2" id="KW-1185">Reference proteome</keyword>
<organism evidence="1 2">
    <name type="scientific">Erythranthe guttata</name>
    <name type="common">Yellow monkey flower</name>
    <name type="synonym">Mimulus guttatus</name>
    <dbReference type="NCBI Taxonomy" id="4155"/>
    <lineage>
        <taxon>Eukaryota</taxon>
        <taxon>Viridiplantae</taxon>
        <taxon>Streptophyta</taxon>
        <taxon>Embryophyta</taxon>
        <taxon>Tracheophyta</taxon>
        <taxon>Spermatophyta</taxon>
        <taxon>Magnoliopsida</taxon>
        <taxon>eudicotyledons</taxon>
        <taxon>Gunneridae</taxon>
        <taxon>Pentapetalae</taxon>
        <taxon>asterids</taxon>
        <taxon>lamiids</taxon>
        <taxon>Lamiales</taxon>
        <taxon>Phrymaceae</taxon>
        <taxon>Erythranthe</taxon>
    </lineage>
</organism>
<protein>
    <submittedName>
        <fullName evidence="1">Uncharacterized protein</fullName>
    </submittedName>
</protein>
<evidence type="ECO:0000313" key="2">
    <source>
        <dbReference type="Proteomes" id="UP000030748"/>
    </source>
</evidence>
<dbReference type="AlphaFoldDB" id="A0A022RL25"/>
<reference evidence="1 2" key="1">
    <citation type="journal article" date="2013" name="Proc. Natl. Acad. Sci. U.S.A.">
        <title>Fine-scale variation in meiotic recombination in Mimulus inferred from population shotgun sequencing.</title>
        <authorList>
            <person name="Hellsten U."/>
            <person name="Wright K.M."/>
            <person name="Jenkins J."/>
            <person name="Shu S."/>
            <person name="Yuan Y."/>
            <person name="Wessler S.R."/>
            <person name="Schmutz J."/>
            <person name="Willis J.H."/>
            <person name="Rokhsar D.S."/>
        </authorList>
    </citation>
    <scope>NUCLEOTIDE SEQUENCE [LARGE SCALE GENOMIC DNA]</scope>
    <source>
        <strain evidence="2">cv. DUN x IM62</strain>
    </source>
</reference>
<feature type="non-terminal residue" evidence="1">
    <location>
        <position position="25"/>
    </location>
</feature>
<name>A0A022RL25_ERYGU</name>
<accession>A0A022RL25</accession>
<dbReference type="PROSITE" id="PS01228">
    <property type="entry name" value="COF_1"/>
    <property type="match status" value="1"/>
</dbReference>
<dbReference type="InterPro" id="IPR036412">
    <property type="entry name" value="HAD-like_sf"/>
</dbReference>
<dbReference type="EMBL" id="KI630365">
    <property type="protein sequence ID" value="EYU41132.1"/>
    <property type="molecule type" value="Genomic_DNA"/>
</dbReference>
<dbReference type="SUPFAM" id="SSF56784">
    <property type="entry name" value="HAD-like"/>
    <property type="match status" value="1"/>
</dbReference>